<comment type="caution">
    <text evidence="1">The sequence shown here is derived from an EMBL/GenBank/DDBJ whole genome shotgun (WGS) entry which is preliminary data.</text>
</comment>
<reference evidence="1 2" key="1">
    <citation type="journal article" date="2015" name="Nature">
        <title>rRNA introns, odd ribosomes, and small enigmatic genomes across a large radiation of phyla.</title>
        <authorList>
            <person name="Brown C.T."/>
            <person name="Hug L.A."/>
            <person name="Thomas B.C."/>
            <person name="Sharon I."/>
            <person name="Castelle C.J."/>
            <person name="Singh A."/>
            <person name="Wilkins M.J."/>
            <person name="Williams K.H."/>
            <person name="Banfield J.F."/>
        </authorList>
    </citation>
    <scope>NUCLEOTIDE SEQUENCE [LARGE SCALE GENOMIC DNA]</scope>
</reference>
<dbReference type="AlphaFoldDB" id="A0A0G0LHU8"/>
<organism evidence="1 2">
    <name type="scientific">Berkelbacteria bacterium GW2011_GWA2_38_9</name>
    <dbReference type="NCBI Taxonomy" id="1618334"/>
    <lineage>
        <taxon>Bacteria</taxon>
        <taxon>Candidatus Berkelbacteria</taxon>
    </lineage>
</organism>
<gene>
    <name evidence="1" type="ORF">UT11_C0002G0006</name>
</gene>
<dbReference type="EMBL" id="LBVO01000002">
    <property type="protein sequence ID" value="KKQ90602.1"/>
    <property type="molecule type" value="Genomic_DNA"/>
</dbReference>
<proteinExistence type="predicted"/>
<evidence type="ECO:0000313" key="1">
    <source>
        <dbReference type="EMBL" id="KKQ90602.1"/>
    </source>
</evidence>
<protein>
    <submittedName>
        <fullName evidence="1">Uncharacterized protein</fullName>
    </submittedName>
</protein>
<dbReference type="Proteomes" id="UP000033934">
    <property type="component" value="Unassembled WGS sequence"/>
</dbReference>
<name>A0A0G0LHU8_9BACT</name>
<evidence type="ECO:0000313" key="2">
    <source>
        <dbReference type="Proteomes" id="UP000033934"/>
    </source>
</evidence>
<sequence length="68" mass="8051">MAKKEYHHYQFIDPYSGQMPFSITMLIRYNKQSTNKENPICADDLILLDQELTDFDGNFKKIFSKSKN</sequence>
<accession>A0A0G0LHU8</accession>